<dbReference type="InterPro" id="IPR023378">
    <property type="entry name" value="YheA/YmcA-like_dom_sf"/>
</dbReference>
<dbReference type="OrthoDB" id="15237at2"/>
<dbReference type="Gene3D" id="1.20.1500.10">
    <property type="entry name" value="YheA/YmcA-like"/>
    <property type="match status" value="1"/>
</dbReference>
<proteinExistence type="predicted"/>
<name>A0A4R1GFJ5_9BACT</name>
<dbReference type="SUPFAM" id="SSF158622">
    <property type="entry name" value="YheA/YmcA-like"/>
    <property type="match status" value="1"/>
</dbReference>
<dbReference type="InterPro" id="IPR010368">
    <property type="entry name" value="Com_YlbF"/>
</dbReference>
<reference evidence="1 2" key="1">
    <citation type="submission" date="2019-03" db="EMBL/GenBank/DDBJ databases">
        <title>Genomic Encyclopedia of Archaeal and Bacterial Type Strains, Phase II (KMG-II): from individual species to whole genera.</title>
        <authorList>
            <person name="Goeker M."/>
        </authorList>
    </citation>
    <scope>NUCLEOTIDE SEQUENCE [LARGE SCALE GENOMIC DNA]</scope>
    <source>
        <strain evidence="1 2">DSM 24425</strain>
    </source>
</reference>
<dbReference type="EMBL" id="SMFV01000003">
    <property type="protein sequence ID" value="TCK04599.1"/>
    <property type="molecule type" value="Genomic_DNA"/>
</dbReference>
<sequence length="119" mass="13068">MSAEVIKKASELAQAIAESEELKNLREAEAKLQNDPEAMELLQEVQRLQQMAQMSGTPEAMQQLEEAFNKFAENPVAKEYLEANQKFSQMIETVNALLQEAIEGPKHGHGCAGCSGCGM</sequence>
<gene>
    <name evidence="1" type="ORF">CLV27_1032</name>
</gene>
<evidence type="ECO:0000313" key="2">
    <source>
        <dbReference type="Proteomes" id="UP000295777"/>
    </source>
</evidence>
<dbReference type="AlphaFoldDB" id="A0A4R1GFJ5"/>
<organism evidence="1 2">
    <name type="scientific">Phorcysia thermohydrogeniphila</name>
    <dbReference type="NCBI Taxonomy" id="936138"/>
    <lineage>
        <taxon>Bacteria</taxon>
        <taxon>Pseudomonadati</taxon>
        <taxon>Aquificota</taxon>
        <taxon>Aquificia</taxon>
        <taxon>Desulfurobacteriales</taxon>
        <taxon>Desulfurobacteriaceae</taxon>
        <taxon>Phorcysia</taxon>
    </lineage>
</organism>
<evidence type="ECO:0000313" key="1">
    <source>
        <dbReference type="EMBL" id="TCK04599.1"/>
    </source>
</evidence>
<keyword evidence="2" id="KW-1185">Reference proteome</keyword>
<comment type="caution">
    <text evidence="1">The sequence shown here is derived from an EMBL/GenBank/DDBJ whole genome shotgun (WGS) entry which is preliminary data.</text>
</comment>
<dbReference type="Pfam" id="PF06133">
    <property type="entry name" value="Com_YlbF"/>
    <property type="match status" value="1"/>
</dbReference>
<dbReference type="Proteomes" id="UP000295777">
    <property type="component" value="Unassembled WGS sequence"/>
</dbReference>
<dbReference type="RefSeq" id="WP_132526465.1">
    <property type="nucleotide sequence ID" value="NZ_SMFV01000003.1"/>
</dbReference>
<accession>A0A4R1GFJ5</accession>
<protein>
    <submittedName>
        <fullName evidence="1">Cell fate (Sporulation/competence/biofilm development) regulator YlbF (YheA/YmcA/DUF963 family)</fullName>
    </submittedName>
</protein>